<organism evidence="1 2">
    <name type="scientific">Halalkalibacter suaedae</name>
    <dbReference type="NCBI Taxonomy" id="2822140"/>
    <lineage>
        <taxon>Bacteria</taxon>
        <taxon>Bacillati</taxon>
        <taxon>Bacillota</taxon>
        <taxon>Bacilli</taxon>
        <taxon>Bacillales</taxon>
        <taxon>Bacillaceae</taxon>
        <taxon>Halalkalibacter</taxon>
    </lineage>
</organism>
<name>A0A940WT47_9BACI</name>
<evidence type="ECO:0000313" key="1">
    <source>
        <dbReference type="EMBL" id="MBP3950162.1"/>
    </source>
</evidence>
<protein>
    <submittedName>
        <fullName evidence="1">Uncharacterized protein</fullName>
    </submittedName>
</protein>
<dbReference type="RefSeq" id="WP_210595772.1">
    <property type="nucleotide sequence ID" value="NZ_JAGKSQ010000001.1"/>
</dbReference>
<proteinExistence type="predicted"/>
<dbReference type="Proteomes" id="UP000678228">
    <property type="component" value="Unassembled WGS sequence"/>
</dbReference>
<accession>A0A940WT47</accession>
<comment type="caution">
    <text evidence="1">The sequence shown here is derived from an EMBL/GenBank/DDBJ whole genome shotgun (WGS) entry which is preliminary data.</text>
</comment>
<reference evidence="1" key="1">
    <citation type="submission" date="2021-03" db="EMBL/GenBank/DDBJ databases">
        <title>Bacillus suaedae sp. nov., isolated from Suaeda aralocaspica.</title>
        <authorList>
            <person name="Lei R.F.R."/>
        </authorList>
    </citation>
    <scope>NUCLEOTIDE SEQUENCE</scope>
    <source>
        <strain evidence="1">YZJH907-2</strain>
    </source>
</reference>
<dbReference type="EMBL" id="JAGKSQ010000001">
    <property type="protein sequence ID" value="MBP3950162.1"/>
    <property type="molecule type" value="Genomic_DNA"/>
</dbReference>
<dbReference type="AlphaFoldDB" id="A0A940WT47"/>
<keyword evidence="2" id="KW-1185">Reference proteome</keyword>
<evidence type="ECO:0000313" key="2">
    <source>
        <dbReference type="Proteomes" id="UP000678228"/>
    </source>
</evidence>
<gene>
    <name evidence="1" type="ORF">J7W16_03385</name>
</gene>
<sequence>MIQSYRLEGKPISFFMEGDDPNSMMARINSLSSYPLPTFNPSDLLREKVLSNVAKAEFSGGTFSVFYGMTTLVDTSKILVDVITDRKVITMCVQTHLTETGLLLFYLPFDKRMFGGHDVYARFCNAEEITYTLCLQRSRKLRLLK</sequence>